<evidence type="ECO:0000313" key="2">
    <source>
        <dbReference type="Proteomes" id="UP000305100"/>
    </source>
</evidence>
<comment type="caution">
    <text evidence="1">The sequence shown here is derived from an EMBL/GenBank/DDBJ whole genome shotgun (WGS) entry which is preliminary data.</text>
</comment>
<evidence type="ECO:0000313" key="1">
    <source>
        <dbReference type="EMBL" id="TLQ20285.1"/>
    </source>
</evidence>
<dbReference type="OrthoDB" id="2325304at2"/>
<keyword evidence="1" id="KW-0378">Hydrolase</keyword>
<proteinExistence type="predicted"/>
<gene>
    <name evidence="1" type="ORF">FEZ41_04065</name>
</gene>
<keyword evidence="1" id="KW-0121">Carboxypeptidase</keyword>
<dbReference type="GO" id="GO:0004180">
    <property type="term" value="F:carboxypeptidase activity"/>
    <property type="evidence" value="ECO:0007669"/>
    <property type="project" value="UniProtKB-KW"/>
</dbReference>
<dbReference type="Proteomes" id="UP000305100">
    <property type="component" value="Unassembled WGS sequence"/>
</dbReference>
<name>A0A5R9CWY7_9LACO</name>
<dbReference type="EMBL" id="VBSX01000006">
    <property type="protein sequence ID" value="TLQ20285.1"/>
    <property type="molecule type" value="Genomic_DNA"/>
</dbReference>
<organism evidence="1 2">
    <name type="scientific">Lentilactobacillus parafarraginis</name>
    <dbReference type="NCBI Taxonomy" id="390842"/>
    <lineage>
        <taxon>Bacteria</taxon>
        <taxon>Bacillati</taxon>
        <taxon>Bacillota</taxon>
        <taxon>Bacilli</taxon>
        <taxon>Lactobacillales</taxon>
        <taxon>Lactobacillaceae</taxon>
        <taxon>Lentilactobacillus</taxon>
    </lineage>
</organism>
<keyword evidence="1" id="KW-0645">Protease</keyword>
<accession>A0A5R9CWY7</accession>
<reference evidence="1 2" key="1">
    <citation type="submission" date="2019-05" db="EMBL/GenBank/DDBJ databases">
        <title>The metagenome of a microbial culture collection derived from dairy environment covers the genomic content of the human microbiome.</title>
        <authorList>
            <person name="Roder T."/>
            <person name="Wuthrich D."/>
            <person name="Sattari Z."/>
            <person name="Von Ah U."/>
            <person name="Bar C."/>
            <person name="Ronchi F."/>
            <person name="Macpherson A.J."/>
            <person name="Ganal-Vonarburg S.C."/>
            <person name="Bruggmann R."/>
            <person name="Vergeres G."/>
        </authorList>
    </citation>
    <scope>NUCLEOTIDE SEQUENCE [LARGE SCALE GENOMIC DNA]</scope>
    <source>
        <strain evidence="1 2">FAM 1079</strain>
    </source>
</reference>
<dbReference type="AlphaFoldDB" id="A0A5R9CWY7"/>
<protein>
    <submittedName>
        <fullName evidence="1">D-alanyl-D-alanine carboxypeptidase</fullName>
    </submittedName>
</protein>
<sequence length="229" mass="25613">MMKKLVITILTFGFGWALLAFQPNIPAVRAATVISTSQLAKAPYHAVSGYLYQSAALKKRLHNADHYPLTVFYADRAATVRKTNGNRAVYYRVTNGNHRVHGWIWRGYLVRIINVQKQRAAINRLVSSIDRLSSPNKNHVLSLLQSIGRHDVLADLIKDFNQLSDKISDNNDLQKIQTIIDTLKSDGQTLIAIFNNGVNKLYTGVIALHHFNELAFSLANGLLKLVAPL</sequence>